<dbReference type="PROSITE" id="PS51144">
    <property type="entry name" value="ALPHA_CA_2"/>
    <property type="match status" value="2"/>
</dbReference>
<dbReference type="VEuPathDB" id="VectorBase:ACHR009126"/>
<dbReference type="SMART" id="SM01057">
    <property type="entry name" value="Carb_anhydrase"/>
    <property type="match status" value="2"/>
</dbReference>
<keyword evidence="3 4" id="KW-0862">Zinc</keyword>
<protein>
    <recommendedName>
        <fullName evidence="4">Carbonic anhydrase</fullName>
        <ecNumber evidence="4">4.2.1.1</ecNumber>
    </recommendedName>
</protein>
<feature type="domain" description="Alpha-carbonic anhydrase" evidence="5">
    <location>
        <begin position="321"/>
        <end position="583"/>
    </location>
</feature>
<evidence type="ECO:0000259" key="5">
    <source>
        <dbReference type="PROSITE" id="PS51144"/>
    </source>
</evidence>
<reference evidence="6" key="2">
    <citation type="submission" date="2020-05" db="UniProtKB">
        <authorList>
            <consortium name="EnsemblMetazoa"/>
        </authorList>
    </citation>
    <scope>IDENTIFICATION</scope>
    <source>
        <strain evidence="6">ACHKN1017</strain>
    </source>
</reference>
<accession>A0A182KED8</accession>
<comment type="catalytic activity">
    <reaction evidence="4">
        <text>hydrogencarbonate + H(+) = CO2 + H2O</text>
        <dbReference type="Rhea" id="RHEA:10748"/>
        <dbReference type="ChEBI" id="CHEBI:15377"/>
        <dbReference type="ChEBI" id="CHEBI:15378"/>
        <dbReference type="ChEBI" id="CHEBI:16526"/>
        <dbReference type="ChEBI" id="CHEBI:17544"/>
        <dbReference type="EC" id="4.2.1.1"/>
    </reaction>
</comment>
<evidence type="ECO:0000256" key="3">
    <source>
        <dbReference type="ARBA" id="ARBA00022833"/>
    </source>
</evidence>
<keyword evidence="7" id="KW-1185">Reference proteome</keyword>
<comment type="cofactor">
    <cofactor evidence="4">
        <name>Zn(2+)</name>
        <dbReference type="ChEBI" id="CHEBI:29105"/>
    </cofactor>
</comment>
<dbReference type="AlphaFoldDB" id="A0A182KED8"/>
<dbReference type="CDD" id="cd00326">
    <property type="entry name" value="alpha_CA"/>
    <property type="match status" value="2"/>
</dbReference>
<dbReference type="EC" id="4.2.1.1" evidence="4"/>
<comment type="function">
    <text evidence="4">Reversible hydration of carbon dioxide.</text>
</comment>
<name>A0A182KED8_9DIPT</name>
<dbReference type="Gene3D" id="3.10.200.10">
    <property type="entry name" value="Alpha carbonic anhydrase"/>
    <property type="match status" value="2"/>
</dbReference>
<dbReference type="SUPFAM" id="SSF51069">
    <property type="entry name" value="Carbonic anhydrase"/>
    <property type="match status" value="2"/>
</dbReference>
<dbReference type="PANTHER" id="PTHR18952:SF268">
    <property type="entry name" value="AGAP013402-PA"/>
    <property type="match status" value="1"/>
</dbReference>
<comment type="similarity">
    <text evidence="1 4">Belongs to the alpha-carbonic anhydrase family.</text>
</comment>
<dbReference type="GO" id="GO:0008270">
    <property type="term" value="F:zinc ion binding"/>
    <property type="evidence" value="ECO:0007669"/>
    <property type="project" value="UniProtKB-UniRule"/>
</dbReference>
<dbReference type="GO" id="GO:0004089">
    <property type="term" value="F:carbonate dehydratase activity"/>
    <property type="evidence" value="ECO:0007669"/>
    <property type="project" value="UniProtKB-UniRule"/>
</dbReference>
<dbReference type="InterPro" id="IPR001148">
    <property type="entry name" value="CA_dom"/>
</dbReference>
<dbReference type="InterPro" id="IPR036398">
    <property type="entry name" value="CA_dom_sf"/>
</dbReference>
<sequence length="583" mass="64790">MGWQQHLGYYNYGLLVIAAATLVRGDFSYDDPSQWAETDPDCGGMRQSPIDIVRSAATLPPLDHAAPLLVNGADRKPRSIVVTNNGHTAQYTFHWSKESERPTLVGGPLPPGAPYVLEQLHFHWGADNGRGSEHTFDGVATAAEAHFVFYKQEYGSFEQAVTESDGLAVIGALYEIGGDKVKAGAKWARPLPKIRPSGTTVTLEGGEVFSLDSVAPGGSWLRYYSYAGSLTTPPCAEVVTWIVRDGTSPIAQKDLDELRNLRASDGQPLVDNYRPVQPLNGRPVVRLPTGRYAQEDADLSWHPNDVSFDSTDVKGGRASHPSWSYSLRDALGPPNWPIVAPACSGQFQSPININTSRALRVNRKVPLEIVGLHNRPIAITAENEGYSVKFTPQWGFRTRPIMRGGPLKTPYFFEQMHFHWGRNNTEGSEHRINGQQFPLEVHLVFYNGLYASLAEAAPEVDGLAVIGFFYDVVPGSSSFSFNTWSNFLPQVRQPHAKLEIPTTRTFSLQDVVGPMGWSYYSYDGSLTTPPCLETVNWIVSNKRLSATELDMSRLRSLITSRREPMLQNYRTPQPQNTRRVFFY</sequence>
<dbReference type="Proteomes" id="UP000075881">
    <property type="component" value="Unassembled WGS sequence"/>
</dbReference>
<dbReference type="EnsemblMetazoa" id="ACHR009126-RA">
    <property type="protein sequence ID" value="ACHR009126-PA"/>
    <property type="gene ID" value="ACHR009126"/>
</dbReference>
<proteinExistence type="inferred from homology"/>
<evidence type="ECO:0000256" key="1">
    <source>
        <dbReference type="ARBA" id="ARBA00010718"/>
    </source>
</evidence>
<evidence type="ECO:0000313" key="6">
    <source>
        <dbReference type="EnsemblMetazoa" id="ACHR009126-PA"/>
    </source>
</evidence>
<dbReference type="InterPro" id="IPR018338">
    <property type="entry name" value="Carbonic_anhydrase_a-class_CS"/>
</dbReference>
<evidence type="ECO:0000256" key="4">
    <source>
        <dbReference type="RuleBase" id="RU367011"/>
    </source>
</evidence>
<dbReference type="STRING" id="43041.A0A182KED8"/>
<organism evidence="6 7">
    <name type="scientific">Anopheles christyi</name>
    <dbReference type="NCBI Taxonomy" id="43041"/>
    <lineage>
        <taxon>Eukaryota</taxon>
        <taxon>Metazoa</taxon>
        <taxon>Ecdysozoa</taxon>
        <taxon>Arthropoda</taxon>
        <taxon>Hexapoda</taxon>
        <taxon>Insecta</taxon>
        <taxon>Pterygota</taxon>
        <taxon>Neoptera</taxon>
        <taxon>Endopterygota</taxon>
        <taxon>Diptera</taxon>
        <taxon>Nematocera</taxon>
        <taxon>Culicoidea</taxon>
        <taxon>Culicidae</taxon>
        <taxon>Anophelinae</taxon>
        <taxon>Anopheles</taxon>
    </lineage>
</organism>
<keyword evidence="2 4" id="KW-0479">Metal-binding</keyword>
<dbReference type="InterPro" id="IPR023561">
    <property type="entry name" value="Carbonic_anhydrase_a-class"/>
</dbReference>
<dbReference type="Pfam" id="PF00194">
    <property type="entry name" value="Carb_anhydrase"/>
    <property type="match status" value="2"/>
</dbReference>
<evidence type="ECO:0000313" key="7">
    <source>
        <dbReference type="Proteomes" id="UP000075881"/>
    </source>
</evidence>
<dbReference type="PANTHER" id="PTHR18952">
    <property type="entry name" value="CARBONIC ANHYDRASE"/>
    <property type="match status" value="1"/>
</dbReference>
<evidence type="ECO:0000256" key="2">
    <source>
        <dbReference type="ARBA" id="ARBA00022723"/>
    </source>
</evidence>
<keyword evidence="4" id="KW-0456">Lyase</keyword>
<dbReference type="PROSITE" id="PS00162">
    <property type="entry name" value="ALPHA_CA_1"/>
    <property type="match status" value="1"/>
</dbReference>
<feature type="domain" description="Alpha-carbonic anhydrase" evidence="5">
    <location>
        <begin position="25"/>
        <end position="288"/>
    </location>
</feature>
<reference evidence="7" key="1">
    <citation type="submission" date="2013-03" db="EMBL/GenBank/DDBJ databases">
        <title>The Genome Sequence of Anopheles christyi ACHKN1017.</title>
        <authorList>
            <consortium name="The Broad Institute Genomics Platform"/>
            <person name="Neafsey D.E."/>
            <person name="Besansky N."/>
            <person name="Walker B."/>
            <person name="Young S.K."/>
            <person name="Zeng Q."/>
            <person name="Gargeya S."/>
            <person name="Fitzgerald M."/>
            <person name="Haas B."/>
            <person name="Abouelleil A."/>
            <person name="Allen A.W."/>
            <person name="Alvarado L."/>
            <person name="Arachchi H.M."/>
            <person name="Berlin A.M."/>
            <person name="Chapman S.B."/>
            <person name="Gainer-Dewar J."/>
            <person name="Goldberg J."/>
            <person name="Griggs A."/>
            <person name="Gujja S."/>
            <person name="Hansen M."/>
            <person name="Howarth C."/>
            <person name="Imamovic A."/>
            <person name="Ireland A."/>
            <person name="Larimer J."/>
            <person name="McCowan C."/>
            <person name="Murphy C."/>
            <person name="Pearson M."/>
            <person name="Poon T.W."/>
            <person name="Priest M."/>
            <person name="Roberts A."/>
            <person name="Saif S."/>
            <person name="Shea T."/>
            <person name="Sisk P."/>
            <person name="Sykes S."/>
            <person name="Wortman J."/>
            <person name="Nusbaum C."/>
            <person name="Birren B."/>
        </authorList>
    </citation>
    <scope>NUCLEOTIDE SEQUENCE [LARGE SCALE GENOMIC DNA]</scope>
    <source>
        <strain evidence="7">ACHKN1017</strain>
    </source>
</reference>